<dbReference type="Gene3D" id="3.90.190.10">
    <property type="entry name" value="Protein tyrosine phosphatase superfamily"/>
    <property type="match status" value="1"/>
</dbReference>
<dbReference type="EMBL" id="BDGU01000421">
    <property type="protein sequence ID" value="GAW07312.1"/>
    <property type="molecule type" value="Genomic_DNA"/>
</dbReference>
<dbReference type="InterPro" id="IPR029021">
    <property type="entry name" value="Prot-tyrosine_phosphatase-like"/>
</dbReference>
<name>A0A1Q3EJD6_LENED</name>
<protein>
    <submittedName>
        <fullName evidence="1">Dual specificity protein phosphatase</fullName>
    </submittedName>
</protein>
<organism evidence="1 2">
    <name type="scientific">Lentinula edodes</name>
    <name type="common">Shiitake mushroom</name>
    <name type="synonym">Lentinus edodes</name>
    <dbReference type="NCBI Taxonomy" id="5353"/>
    <lineage>
        <taxon>Eukaryota</taxon>
        <taxon>Fungi</taxon>
        <taxon>Dikarya</taxon>
        <taxon>Basidiomycota</taxon>
        <taxon>Agaricomycotina</taxon>
        <taxon>Agaricomycetes</taxon>
        <taxon>Agaricomycetidae</taxon>
        <taxon>Agaricales</taxon>
        <taxon>Marasmiineae</taxon>
        <taxon>Omphalotaceae</taxon>
        <taxon>Lentinula</taxon>
    </lineage>
</organism>
<evidence type="ECO:0000313" key="2">
    <source>
        <dbReference type="Proteomes" id="UP000188533"/>
    </source>
</evidence>
<dbReference type="AlphaFoldDB" id="A0A1Q3EJD6"/>
<sequence length="257" mass="28867">MSHYSAGIKKNTARPDQRADQRLLAKMSPVDRPYPLNAVCPRPIPNSYWATPLLLACEYPWTPKNPYRPKLDALLKAGVRTFIDLTECGELSPYSNILCGRAALLGIDPVTIEYHNFPIRDRSLPQSAEYMNSVLDVLRDNEVVGSFNQELPRTATRRFRSSQGSGVLSRNANASRIAQRQALSSNLSNSGCEGTDVAIMRLHYKKRRLLCDSLSLWHRAHLTTLFFALGFTYARLTLFLTTISFKHIGHCAANLSQ</sequence>
<reference evidence="1 2" key="1">
    <citation type="submission" date="2016-08" db="EMBL/GenBank/DDBJ databases">
        <authorList>
            <consortium name="Lentinula edodes genome sequencing consortium"/>
            <person name="Sakamoto Y."/>
            <person name="Nakade K."/>
            <person name="Sato S."/>
            <person name="Yoshida Y."/>
            <person name="Miyazaki K."/>
            <person name="Natsume S."/>
            <person name="Konno N."/>
        </authorList>
    </citation>
    <scope>NUCLEOTIDE SEQUENCE [LARGE SCALE GENOMIC DNA]</scope>
    <source>
        <strain evidence="1 2">NBRC 111202</strain>
    </source>
</reference>
<proteinExistence type="predicted"/>
<gene>
    <name evidence="1" type="ORF">LENED_009293</name>
</gene>
<reference evidence="1 2" key="2">
    <citation type="submission" date="2017-02" db="EMBL/GenBank/DDBJ databases">
        <title>A genome survey and senescence transcriptome analysis in Lentinula edodes.</title>
        <authorList>
            <person name="Sakamoto Y."/>
            <person name="Nakade K."/>
            <person name="Sato S."/>
            <person name="Yoshida Y."/>
            <person name="Miyazaki K."/>
            <person name="Natsume S."/>
            <person name="Konno N."/>
        </authorList>
    </citation>
    <scope>NUCLEOTIDE SEQUENCE [LARGE SCALE GENOMIC DNA]</scope>
    <source>
        <strain evidence="1 2">NBRC 111202</strain>
    </source>
</reference>
<comment type="caution">
    <text evidence="1">The sequence shown here is derived from an EMBL/GenBank/DDBJ whole genome shotgun (WGS) entry which is preliminary data.</text>
</comment>
<dbReference type="STRING" id="5353.A0A1Q3EJD6"/>
<evidence type="ECO:0000313" key="1">
    <source>
        <dbReference type="EMBL" id="GAW07312.1"/>
    </source>
</evidence>
<dbReference type="SUPFAM" id="SSF52799">
    <property type="entry name" value="(Phosphotyrosine protein) phosphatases II"/>
    <property type="match status" value="1"/>
</dbReference>
<accession>A0A1Q3EJD6</accession>
<keyword evidence="2" id="KW-1185">Reference proteome</keyword>
<dbReference type="Proteomes" id="UP000188533">
    <property type="component" value="Unassembled WGS sequence"/>
</dbReference>